<dbReference type="Proteomes" id="UP001318860">
    <property type="component" value="Unassembled WGS sequence"/>
</dbReference>
<dbReference type="PANTHER" id="PTHR33124:SF5">
    <property type="entry name" value="TRANSCRIPTION FACTOR IBH1-LIKE 1"/>
    <property type="match status" value="1"/>
</dbReference>
<evidence type="ECO:0000256" key="1">
    <source>
        <dbReference type="ARBA" id="ARBA00023015"/>
    </source>
</evidence>
<organism evidence="4 5">
    <name type="scientific">Rehmannia glutinosa</name>
    <name type="common">Chinese foxglove</name>
    <dbReference type="NCBI Taxonomy" id="99300"/>
    <lineage>
        <taxon>Eukaryota</taxon>
        <taxon>Viridiplantae</taxon>
        <taxon>Streptophyta</taxon>
        <taxon>Embryophyta</taxon>
        <taxon>Tracheophyta</taxon>
        <taxon>Spermatophyta</taxon>
        <taxon>Magnoliopsida</taxon>
        <taxon>eudicotyledons</taxon>
        <taxon>Gunneridae</taxon>
        <taxon>Pentapetalae</taxon>
        <taxon>asterids</taxon>
        <taxon>lamiids</taxon>
        <taxon>Lamiales</taxon>
        <taxon>Orobanchaceae</taxon>
        <taxon>Rehmannieae</taxon>
        <taxon>Rehmannia</taxon>
    </lineage>
</organism>
<keyword evidence="1" id="KW-0805">Transcription regulation</keyword>
<dbReference type="Pfam" id="PF26576">
    <property type="entry name" value="IBH1_N"/>
    <property type="match status" value="1"/>
</dbReference>
<keyword evidence="2" id="KW-0804">Transcription</keyword>
<evidence type="ECO:0000313" key="4">
    <source>
        <dbReference type="EMBL" id="KAK6135616.1"/>
    </source>
</evidence>
<feature type="domain" description="IBH1-like N-terminal" evidence="3">
    <location>
        <begin position="53"/>
        <end position="112"/>
    </location>
</feature>
<comment type="caution">
    <text evidence="4">The sequence shown here is derived from an EMBL/GenBank/DDBJ whole genome shotgun (WGS) entry which is preliminary data.</text>
</comment>
<dbReference type="InterPro" id="IPR044660">
    <property type="entry name" value="IBH1-like"/>
</dbReference>
<protein>
    <recommendedName>
        <fullName evidence="3">IBH1-like N-terminal domain-containing protein</fullName>
    </recommendedName>
</protein>
<reference evidence="4 5" key="1">
    <citation type="journal article" date="2021" name="Comput. Struct. Biotechnol. J.">
        <title>De novo genome assembly of the potent medicinal plant Rehmannia glutinosa using nanopore technology.</title>
        <authorList>
            <person name="Ma L."/>
            <person name="Dong C."/>
            <person name="Song C."/>
            <person name="Wang X."/>
            <person name="Zheng X."/>
            <person name="Niu Y."/>
            <person name="Chen S."/>
            <person name="Feng W."/>
        </authorList>
    </citation>
    <scope>NUCLEOTIDE SEQUENCE [LARGE SCALE GENOMIC DNA]</scope>
    <source>
        <strain evidence="4">DH-2019</strain>
    </source>
</reference>
<dbReference type="EMBL" id="JABTTQ020001086">
    <property type="protein sequence ID" value="KAK6135616.1"/>
    <property type="molecule type" value="Genomic_DNA"/>
</dbReference>
<sequence>MERFFERHGSSKYHLERFEPRTSSNFVVRVNLKQSNNQPRHKHYQAPGMCNSTMLKQEFLKKWIKGLHIYNDLNKCVTISDRKKAIKLSADVAIASTRKAATHWSKALMDDVVSRDGNNIILVQQILGGGQNAEKNNSGLITCSNRILRRSHNNIIACRKARRRVVPRCVKSSSIARKLVKNKTRVLKSLVPGGQKMDGNCLIEETLDYIVSLRVQVDIMRRLACAAERFHP</sequence>
<evidence type="ECO:0000259" key="3">
    <source>
        <dbReference type="Pfam" id="PF26576"/>
    </source>
</evidence>
<gene>
    <name evidence="4" type="ORF">DH2020_030627</name>
</gene>
<dbReference type="InterPro" id="IPR059002">
    <property type="entry name" value="IBH1_N"/>
</dbReference>
<evidence type="ECO:0000313" key="5">
    <source>
        <dbReference type="Proteomes" id="UP001318860"/>
    </source>
</evidence>
<accession>A0ABR0VMS3</accession>
<proteinExistence type="predicted"/>
<evidence type="ECO:0000256" key="2">
    <source>
        <dbReference type="ARBA" id="ARBA00023163"/>
    </source>
</evidence>
<dbReference type="PANTHER" id="PTHR33124">
    <property type="entry name" value="TRANSCRIPTION FACTOR IBH1-LIKE 1"/>
    <property type="match status" value="1"/>
</dbReference>
<keyword evidence="5" id="KW-1185">Reference proteome</keyword>
<name>A0ABR0VMS3_REHGL</name>